<dbReference type="Gene3D" id="3.30.10.20">
    <property type="match status" value="2"/>
</dbReference>
<keyword evidence="2" id="KW-1133">Transmembrane helix</keyword>
<dbReference type="RefSeq" id="WP_089002743.1">
    <property type="nucleotide sequence ID" value="NZ_JBFAAC010000002.1"/>
</dbReference>
<proteinExistence type="predicted"/>
<dbReference type="Proteomes" id="UP000198251">
    <property type="component" value="Chromosome I"/>
</dbReference>
<evidence type="ECO:0000313" key="5">
    <source>
        <dbReference type="Proteomes" id="UP000198251"/>
    </source>
</evidence>
<sequence>MTDGDTGERNDAAAERSTVLLRGGLAVVLLAAVGATGGWLLAGEDEPPAAPPAAAERLPSATGTPGAARSTPGRSAPAAPRTTGPSRSAGLTVPAVVGEDFTDARDELREKRLGWRLVFGRGTGTTVERTSPAVGTEVQPGRTVTLYVSGPAPAATVPDVVGDDCDDAADELVDEGFYPQYRTGRTGTVSRQDPAGDGTGRWNDQVSIWCGDVPEDDGSASPTP</sequence>
<protein>
    <submittedName>
        <fullName evidence="4">PASTA domain-containing protein</fullName>
    </submittedName>
</protein>
<accession>A0A1C5GHE8</accession>
<gene>
    <name evidence="4" type="ORF">GA0070610_5626</name>
</gene>
<dbReference type="GeneID" id="95805276"/>
<dbReference type="AlphaFoldDB" id="A0A1C5GHE8"/>
<evidence type="ECO:0000256" key="1">
    <source>
        <dbReference type="SAM" id="MobiDB-lite"/>
    </source>
</evidence>
<dbReference type="SUPFAM" id="SSF54184">
    <property type="entry name" value="Penicillin-binding protein 2x (pbp-2x), c-terminal domain"/>
    <property type="match status" value="1"/>
</dbReference>
<keyword evidence="2" id="KW-0472">Membrane</keyword>
<evidence type="ECO:0000313" key="4">
    <source>
        <dbReference type="EMBL" id="SCG19259.1"/>
    </source>
</evidence>
<feature type="region of interest" description="Disordered" evidence="1">
    <location>
        <begin position="183"/>
        <end position="205"/>
    </location>
</feature>
<keyword evidence="2" id="KW-0812">Transmembrane</keyword>
<organism evidence="4 5">
    <name type="scientific">Micromonospora echinofusca</name>
    <dbReference type="NCBI Taxonomy" id="47858"/>
    <lineage>
        <taxon>Bacteria</taxon>
        <taxon>Bacillati</taxon>
        <taxon>Actinomycetota</taxon>
        <taxon>Actinomycetes</taxon>
        <taxon>Micromonosporales</taxon>
        <taxon>Micromonosporaceae</taxon>
        <taxon>Micromonospora</taxon>
    </lineage>
</organism>
<feature type="region of interest" description="Disordered" evidence="1">
    <location>
        <begin position="44"/>
        <end position="93"/>
    </location>
</feature>
<feature type="transmembrane region" description="Helical" evidence="2">
    <location>
        <begin position="19"/>
        <end position="42"/>
    </location>
</feature>
<dbReference type="CDD" id="cd06577">
    <property type="entry name" value="PASTA_pknB"/>
    <property type="match status" value="2"/>
</dbReference>
<name>A0A1C5GHE8_MICEH</name>
<dbReference type="EMBL" id="LT607733">
    <property type="protein sequence ID" value="SCG19259.1"/>
    <property type="molecule type" value="Genomic_DNA"/>
</dbReference>
<feature type="domain" description="PASTA" evidence="3">
    <location>
        <begin position="87"/>
        <end position="150"/>
    </location>
</feature>
<keyword evidence="5" id="KW-1185">Reference proteome</keyword>
<evidence type="ECO:0000256" key="2">
    <source>
        <dbReference type="SAM" id="Phobius"/>
    </source>
</evidence>
<dbReference type="InterPro" id="IPR005543">
    <property type="entry name" value="PASTA_dom"/>
</dbReference>
<dbReference type="SMART" id="SM00740">
    <property type="entry name" value="PASTA"/>
    <property type="match status" value="2"/>
</dbReference>
<dbReference type="PROSITE" id="PS51178">
    <property type="entry name" value="PASTA"/>
    <property type="match status" value="1"/>
</dbReference>
<evidence type="ECO:0000259" key="3">
    <source>
        <dbReference type="PROSITE" id="PS51178"/>
    </source>
</evidence>
<dbReference type="Pfam" id="PF03793">
    <property type="entry name" value="PASTA"/>
    <property type="match status" value="2"/>
</dbReference>
<reference evidence="4 5" key="1">
    <citation type="submission" date="2016-06" db="EMBL/GenBank/DDBJ databases">
        <authorList>
            <person name="Kjaerup R.B."/>
            <person name="Dalgaard T.S."/>
            <person name="Juul-Madsen H.R."/>
        </authorList>
    </citation>
    <scope>NUCLEOTIDE SEQUENCE [LARGE SCALE GENOMIC DNA]</scope>
    <source>
        <strain evidence="4 5">DSM 43913</strain>
    </source>
</reference>